<protein>
    <recommendedName>
        <fullName evidence="2">protein-tyrosine-phosphatase</fullName>
        <ecNumber evidence="2">3.1.3.48</ecNumber>
    </recommendedName>
</protein>
<dbReference type="GO" id="GO:0048666">
    <property type="term" value="P:neuron development"/>
    <property type="evidence" value="ECO:0007669"/>
    <property type="project" value="UniProtKB-ARBA"/>
</dbReference>
<dbReference type="InterPro" id="IPR044506">
    <property type="entry name" value="CDC14_C"/>
</dbReference>
<evidence type="ECO:0000256" key="1">
    <source>
        <dbReference type="ARBA" id="ARBA00007315"/>
    </source>
</evidence>
<dbReference type="CDD" id="cd17657">
    <property type="entry name" value="CDC14_N"/>
    <property type="match status" value="1"/>
</dbReference>
<dbReference type="InterPro" id="IPR000387">
    <property type="entry name" value="Tyr_Pase_dom"/>
</dbReference>
<feature type="domain" description="Tyrosine specific protein phosphatases" evidence="9">
    <location>
        <begin position="267"/>
        <end position="329"/>
    </location>
</feature>
<evidence type="ECO:0000259" key="8">
    <source>
        <dbReference type="PROSITE" id="PS50054"/>
    </source>
</evidence>
<dbReference type="InterPro" id="IPR050561">
    <property type="entry name" value="PTP"/>
</dbReference>
<dbReference type="PANTHER" id="PTHR23339">
    <property type="entry name" value="TYROSINE SPECIFIC PROTEIN PHOSPHATASE AND DUAL SPECIFICITY PROTEIN PHOSPHATASE"/>
    <property type="match status" value="1"/>
</dbReference>
<accession>A0A8D8S8V1</accession>
<dbReference type="SUPFAM" id="SSF52799">
    <property type="entry name" value="(Phosphotyrosine protein) phosphatases II"/>
    <property type="match status" value="2"/>
</dbReference>
<dbReference type="InterPro" id="IPR029260">
    <property type="entry name" value="DSPn"/>
</dbReference>
<dbReference type="PROSITE" id="PS50054">
    <property type="entry name" value="TYR_PHOSPHATASE_DUAL"/>
    <property type="match status" value="1"/>
</dbReference>
<dbReference type="EMBL" id="HBUF01210189">
    <property type="protein sequence ID" value="CAG6665318.1"/>
    <property type="molecule type" value="Transcribed_RNA"/>
</dbReference>
<name>A0A8D8S8V1_9HEMI</name>
<keyword evidence="6" id="KW-0131">Cell cycle</keyword>
<evidence type="ECO:0000256" key="4">
    <source>
        <dbReference type="ARBA" id="ARBA00022801"/>
    </source>
</evidence>
<evidence type="ECO:0000256" key="7">
    <source>
        <dbReference type="SAM" id="MobiDB-lite"/>
    </source>
</evidence>
<evidence type="ECO:0000313" key="10">
    <source>
        <dbReference type="EMBL" id="CAG6665318.1"/>
    </source>
</evidence>
<feature type="region of interest" description="Disordered" evidence="7">
    <location>
        <begin position="365"/>
        <end position="430"/>
    </location>
</feature>
<keyword evidence="4" id="KW-0378">Hydrolase</keyword>
<sequence>MTKVSPLEGHDIKDLVNLCEIQKDRLYFASFKTAKQRLTTTKTHFFSSDETYVYLNFFGDFGPICLSTLYRYCDNLKKKLNLPTLKHKVIIHYTGPNPKNRVNAAFLIGCYAIIYLKWNPNQVYREMQANNKVPYIDYQDASEENSKYTLSLLDCFNAVYKAHQYNFFDFDDFDMEEMEKYEKIQFGDISWMVPNKFLAFSGPNTAEHNTCYHPPEFYLEYFLKNGVQLVVRLNQRNYDESKFTTAGIDHVDFYFLDGTPPPNDILCNFMKICERYKGPIAVHCKAGLGRTGCLIGAYLIKHYKMSAMETIAWMRICRPGCVIGIQQDWLKDVQTVLLSVGEKFRTIKQRNTIEKHPYGIYSKKQKMMASPEPRPITSRSRSGLKTNKENSLLSNRAITAPPVLSNKRDQKNFVQGNIKKPLSTLGRPNPVTLRKWKPESQADSLMLVKTNKARKFIDTLPNKI</sequence>
<dbReference type="InterPro" id="IPR000242">
    <property type="entry name" value="PTP_cat"/>
</dbReference>
<evidence type="ECO:0000259" key="9">
    <source>
        <dbReference type="PROSITE" id="PS50056"/>
    </source>
</evidence>
<keyword evidence="3" id="KW-0132">Cell division</keyword>
<dbReference type="EC" id="3.1.3.48" evidence="2"/>
<dbReference type="PROSITE" id="PS00383">
    <property type="entry name" value="TYR_PHOSPHATASE_1"/>
    <property type="match status" value="1"/>
</dbReference>
<evidence type="ECO:0000256" key="3">
    <source>
        <dbReference type="ARBA" id="ARBA00022618"/>
    </source>
</evidence>
<dbReference type="Pfam" id="PF00782">
    <property type="entry name" value="DSPc"/>
    <property type="match status" value="1"/>
</dbReference>
<dbReference type="InterPro" id="IPR000340">
    <property type="entry name" value="Dual-sp_phosphatase_cat-dom"/>
</dbReference>
<dbReference type="PROSITE" id="PS50056">
    <property type="entry name" value="TYR_PHOSPHATASE_2"/>
    <property type="match status" value="1"/>
</dbReference>
<keyword evidence="5" id="KW-0904">Protein phosphatase</keyword>
<evidence type="ECO:0000256" key="5">
    <source>
        <dbReference type="ARBA" id="ARBA00022912"/>
    </source>
</evidence>
<dbReference type="InterPro" id="IPR029021">
    <property type="entry name" value="Prot-tyrosine_phosphatase-like"/>
</dbReference>
<dbReference type="InterPro" id="IPR003595">
    <property type="entry name" value="Tyr_Pase_cat"/>
</dbReference>
<evidence type="ECO:0000256" key="2">
    <source>
        <dbReference type="ARBA" id="ARBA00013064"/>
    </source>
</evidence>
<dbReference type="GO" id="GO:0051301">
    <property type="term" value="P:cell division"/>
    <property type="evidence" value="ECO:0007669"/>
    <property type="project" value="UniProtKB-KW"/>
</dbReference>
<dbReference type="FunFam" id="3.90.190.10:FF:000006">
    <property type="entry name" value="Dual specificity protein phosphatase CDC14B"/>
    <property type="match status" value="1"/>
</dbReference>
<dbReference type="CDD" id="cd14499">
    <property type="entry name" value="CDC14_C"/>
    <property type="match status" value="1"/>
</dbReference>
<dbReference type="PRINTS" id="PR00700">
    <property type="entry name" value="PRTYPHPHTASE"/>
</dbReference>
<organism evidence="10">
    <name type="scientific">Cacopsylla melanoneura</name>
    <dbReference type="NCBI Taxonomy" id="428564"/>
    <lineage>
        <taxon>Eukaryota</taxon>
        <taxon>Metazoa</taxon>
        <taxon>Ecdysozoa</taxon>
        <taxon>Arthropoda</taxon>
        <taxon>Hexapoda</taxon>
        <taxon>Insecta</taxon>
        <taxon>Pterygota</taxon>
        <taxon>Neoptera</taxon>
        <taxon>Paraneoptera</taxon>
        <taxon>Hemiptera</taxon>
        <taxon>Sternorrhyncha</taxon>
        <taxon>Psylloidea</taxon>
        <taxon>Psyllidae</taxon>
        <taxon>Psyllinae</taxon>
        <taxon>Cacopsylla</taxon>
    </lineage>
</organism>
<evidence type="ECO:0000256" key="6">
    <source>
        <dbReference type="ARBA" id="ARBA00023306"/>
    </source>
</evidence>
<dbReference type="EMBL" id="HBUF01210190">
    <property type="protein sequence ID" value="CAG6665319.1"/>
    <property type="molecule type" value="Transcribed_RNA"/>
</dbReference>
<dbReference type="Pfam" id="PF14671">
    <property type="entry name" value="DSPn"/>
    <property type="match status" value="1"/>
</dbReference>
<dbReference type="GO" id="GO:0004725">
    <property type="term" value="F:protein tyrosine phosphatase activity"/>
    <property type="evidence" value="ECO:0007669"/>
    <property type="project" value="UniProtKB-EC"/>
</dbReference>
<proteinExistence type="inferred from homology"/>
<dbReference type="AlphaFoldDB" id="A0A8D8S8V1"/>
<feature type="domain" description="Tyrosine-protein phosphatase" evidence="8">
    <location>
        <begin position="188"/>
        <end position="343"/>
    </location>
</feature>
<comment type="similarity">
    <text evidence="1">Belongs to the protein-tyrosine phosphatase family. Non-receptor class CDC14 subfamily.</text>
</comment>
<dbReference type="InterPro" id="IPR016130">
    <property type="entry name" value="Tyr_Pase_AS"/>
</dbReference>
<reference evidence="10" key="1">
    <citation type="submission" date="2021-05" db="EMBL/GenBank/DDBJ databases">
        <authorList>
            <person name="Alioto T."/>
            <person name="Alioto T."/>
            <person name="Gomez Garrido J."/>
        </authorList>
    </citation>
    <scope>NUCLEOTIDE SEQUENCE</scope>
</reference>
<dbReference type="SMART" id="SM00404">
    <property type="entry name" value="PTPc_motif"/>
    <property type="match status" value="1"/>
</dbReference>
<dbReference type="SMART" id="SM00195">
    <property type="entry name" value="DSPc"/>
    <property type="match status" value="1"/>
</dbReference>
<dbReference type="EMBL" id="HBUF01210187">
    <property type="protein sequence ID" value="CAG6665316.1"/>
    <property type="molecule type" value="Transcribed_RNA"/>
</dbReference>
<dbReference type="EMBL" id="HBUF01210188">
    <property type="protein sequence ID" value="CAG6665317.1"/>
    <property type="molecule type" value="Transcribed_RNA"/>
</dbReference>
<feature type="compositionally biased region" description="Polar residues" evidence="7">
    <location>
        <begin position="377"/>
        <end position="397"/>
    </location>
</feature>
<dbReference type="InterPro" id="IPR020422">
    <property type="entry name" value="TYR_PHOSPHATASE_DUAL_dom"/>
</dbReference>
<dbReference type="Gene3D" id="3.90.190.10">
    <property type="entry name" value="Protein tyrosine phosphatase superfamily"/>
    <property type="match status" value="2"/>
</dbReference>